<dbReference type="OrthoDB" id="79603at2759"/>
<sequence length="1169" mass="129656">MESQQEEEVLIRRLDSTESMISVTIGRAITTLLSSRTKKLQDSIHRLSLDSTNKKPSRGSLEDSLWFLHKYVKDAIERHEKLDLILVPITQHCLRNVNLKHGGQAMIIINWLFQDEFVFEAVAMNLANIIERKEDRYVALGWCILVRGLVEYENFTEQHTLNGIRDNYNALLKMLCSCIPRLVCIVRKGSTLQDRLELPSRLSVSAADCILSITEALTKKTKVAINKPKSLNSNTSHAISLVSTAIKEKKVKPSESSEVFSIEMAHLLWKQIEILITLLQRLLAWSSKSRPLHAKGVEQVLKWLQEIKRHHGHVENEAGGNILKTEALLVSSCWKHYSTLLHLEDCRFSQHCDDLLNQYISGIQYYTDNHTEGHTENKDGGLETRKFFLRCLCLLLGRLDNKKFETALSENGLQISQVLLSQLHCADEDVVEGAVYILKSVILKPNHSSGNGLTDSRQMDAVLPLLLHLLDERDGTARAVVMLIAECCSMSTDSNCLKQVLSRLASGNALQRRNALDVISELVSISSNSANKNSHLAWQDIANNLLECLNDEETIIRDLASDSLSMIVSYIFACISSSKLVIVRKVFSSTLEALGLDSCLKDPSLVLPTLVQLVCTSAGKQSSASASFIAVLKYHSSRPEVICLLLDCLSNLNKSPDPLNTAGDIREGLSLARFYNLADLLFSYISVSVSFGSKVDIDRVLKLIPEWSKTVQDWNPLIRPLIDKMFSEPANATIVQFLSYISEQLAEVVNEIFHPVLLKMKGQKEIDEGFISMWESRTYTDEESVKMQQSLFEHLCPLLIIRLLPLRVFNDLSSSVLYGQLPSQSIAHVSDCGDVNIIDECLAALLLKRAFNKYEFEDVRKLAAELCGRIHPQVLLPIVSSVLEHAAASHDVLKIKACLFSVCTSLVVRGVDSISHPAILKIRKMIETFLLWPSLDGDEVSKAQHGCIDCLALMICAKLQVPASFKESSKNLGAARKTSYCGNAASGKCALSYVINLLINDENALVSASMSGSENSAFEAPTTLSFRVCMANVLISACQKISDSGKKPFAKKTVPRLLQAVEGIMHPDIRAACIQVLFSAVYHLKSAVLPYSSDLLNLSLKFLSRGSEKERMASAKVIASLMASEDVIVKSISGGLLEARSVLSRVSFSDSSLELQQICQKLLACITSP</sequence>
<evidence type="ECO:0000313" key="2">
    <source>
        <dbReference type="Proteomes" id="UP000886885"/>
    </source>
</evidence>
<protein>
    <recommendedName>
        <fullName evidence="3">ARM repeat superfamily protein</fullName>
    </recommendedName>
</protein>
<dbReference type="EMBL" id="JAAWWB010000012">
    <property type="protein sequence ID" value="KAG6769221.1"/>
    <property type="molecule type" value="Genomic_DNA"/>
</dbReference>
<name>A0A8X8CN52_POPTO</name>
<gene>
    <name evidence="1" type="ORF">POTOM_024838</name>
</gene>
<keyword evidence="2" id="KW-1185">Reference proteome</keyword>
<evidence type="ECO:0008006" key="3">
    <source>
        <dbReference type="Google" id="ProtNLM"/>
    </source>
</evidence>
<dbReference type="PANTHER" id="PTHR37743:SF1">
    <property type="entry name" value="ARM REPEAT SUPERFAMILY PROTEIN"/>
    <property type="match status" value="1"/>
</dbReference>
<comment type="caution">
    <text evidence="1">The sequence shown here is derived from an EMBL/GenBank/DDBJ whole genome shotgun (WGS) entry which is preliminary data.</text>
</comment>
<reference evidence="1" key="1">
    <citation type="journal article" date="2020" name="bioRxiv">
        <title>Hybrid origin of Populus tomentosa Carr. identified through genome sequencing and phylogenomic analysis.</title>
        <authorList>
            <person name="An X."/>
            <person name="Gao K."/>
            <person name="Chen Z."/>
            <person name="Li J."/>
            <person name="Yang X."/>
            <person name="Yang X."/>
            <person name="Zhou J."/>
            <person name="Guo T."/>
            <person name="Zhao T."/>
            <person name="Huang S."/>
            <person name="Miao D."/>
            <person name="Khan W.U."/>
            <person name="Rao P."/>
            <person name="Ye M."/>
            <person name="Lei B."/>
            <person name="Liao W."/>
            <person name="Wang J."/>
            <person name="Ji L."/>
            <person name="Li Y."/>
            <person name="Guo B."/>
            <person name="Mustafa N.S."/>
            <person name="Li S."/>
            <person name="Yun Q."/>
            <person name="Keller S.R."/>
            <person name="Mao J."/>
            <person name="Zhang R."/>
            <person name="Strauss S.H."/>
        </authorList>
    </citation>
    <scope>NUCLEOTIDE SEQUENCE</scope>
    <source>
        <strain evidence="1">GM15</strain>
        <tissue evidence="1">Leaf</tissue>
    </source>
</reference>
<dbReference type="AlphaFoldDB" id="A0A8X8CN52"/>
<dbReference type="PANTHER" id="PTHR37743">
    <property type="entry name" value="ARM REPEAT SUPERFAMILY PROTEIN"/>
    <property type="match status" value="1"/>
</dbReference>
<accession>A0A8X8CN52</accession>
<evidence type="ECO:0000313" key="1">
    <source>
        <dbReference type="EMBL" id="KAG6769221.1"/>
    </source>
</evidence>
<organism evidence="1 2">
    <name type="scientific">Populus tomentosa</name>
    <name type="common">Chinese white poplar</name>
    <dbReference type="NCBI Taxonomy" id="118781"/>
    <lineage>
        <taxon>Eukaryota</taxon>
        <taxon>Viridiplantae</taxon>
        <taxon>Streptophyta</taxon>
        <taxon>Embryophyta</taxon>
        <taxon>Tracheophyta</taxon>
        <taxon>Spermatophyta</taxon>
        <taxon>Magnoliopsida</taxon>
        <taxon>eudicotyledons</taxon>
        <taxon>Gunneridae</taxon>
        <taxon>Pentapetalae</taxon>
        <taxon>rosids</taxon>
        <taxon>fabids</taxon>
        <taxon>Malpighiales</taxon>
        <taxon>Salicaceae</taxon>
        <taxon>Saliceae</taxon>
        <taxon>Populus</taxon>
    </lineage>
</organism>
<proteinExistence type="predicted"/>
<dbReference type="Proteomes" id="UP000886885">
    <property type="component" value="Chromosome 6D"/>
</dbReference>